<dbReference type="EMBL" id="JAFBED010000001">
    <property type="protein sequence ID" value="MBM7618562.1"/>
    <property type="molecule type" value="Genomic_DNA"/>
</dbReference>
<dbReference type="GO" id="GO:0016301">
    <property type="term" value="F:kinase activity"/>
    <property type="evidence" value="ECO:0007669"/>
    <property type="project" value="UniProtKB-KW"/>
</dbReference>
<dbReference type="SUPFAM" id="SSF53067">
    <property type="entry name" value="Actin-like ATPase domain"/>
    <property type="match status" value="1"/>
</dbReference>
<evidence type="ECO:0000256" key="1">
    <source>
        <dbReference type="ARBA" id="ARBA00006479"/>
    </source>
</evidence>
<gene>
    <name evidence="2" type="ORF">JOC95_000404</name>
</gene>
<comment type="caution">
    <text evidence="2">The sequence shown here is derived from an EMBL/GenBank/DDBJ whole genome shotgun (WGS) entry which is preliminary data.</text>
</comment>
<sequence>MLYGAIEAGGTKFVCAVEDKEGKIIDKITIPTSDPKQTLQRVDAFFENYSLNSIGIGCFGPIELDEKKDTYGEILNTPKVQWKTSTFIKPLSKNTISPFIWIRM</sequence>
<keyword evidence="2" id="KW-0808">Transferase</keyword>
<name>A0ABS2NVC7_9BACI</name>
<proteinExistence type="inferred from homology"/>
<protein>
    <submittedName>
        <fullName evidence="2">NBD/HSP70 family sugar kinase</fullName>
    </submittedName>
</protein>
<dbReference type="Gene3D" id="3.30.420.40">
    <property type="match status" value="1"/>
</dbReference>
<dbReference type="InterPro" id="IPR043129">
    <property type="entry name" value="ATPase_NBD"/>
</dbReference>
<keyword evidence="2" id="KW-0418">Kinase</keyword>
<organism evidence="2 3">
    <name type="scientific">Sutcliffiella tianshenii</name>
    <dbReference type="NCBI Taxonomy" id="1463404"/>
    <lineage>
        <taxon>Bacteria</taxon>
        <taxon>Bacillati</taxon>
        <taxon>Bacillota</taxon>
        <taxon>Bacilli</taxon>
        <taxon>Bacillales</taxon>
        <taxon>Bacillaceae</taxon>
        <taxon>Sutcliffiella</taxon>
    </lineage>
</organism>
<dbReference type="Proteomes" id="UP000737402">
    <property type="component" value="Unassembled WGS sequence"/>
</dbReference>
<comment type="similarity">
    <text evidence="1">Belongs to the ROK (NagC/XylR) family.</text>
</comment>
<dbReference type="Pfam" id="PF00480">
    <property type="entry name" value="ROK"/>
    <property type="match status" value="1"/>
</dbReference>
<accession>A0ABS2NVC7</accession>
<reference evidence="2 3" key="1">
    <citation type="submission" date="2021-01" db="EMBL/GenBank/DDBJ databases">
        <title>Genomic Encyclopedia of Type Strains, Phase IV (KMG-IV): sequencing the most valuable type-strain genomes for metagenomic binning, comparative biology and taxonomic classification.</title>
        <authorList>
            <person name="Goeker M."/>
        </authorList>
    </citation>
    <scope>NUCLEOTIDE SEQUENCE [LARGE SCALE GENOMIC DNA]</scope>
    <source>
        <strain evidence="2 3">DSM 25879</strain>
    </source>
</reference>
<keyword evidence="3" id="KW-1185">Reference proteome</keyword>
<evidence type="ECO:0000313" key="3">
    <source>
        <dbReference type="Proteomes" id="UP000737402"/>
    </source>
</evidence>
<dbReference type="InterPro" id="IPR000600">
    <property type="entry name" value="ROK"/>
</dbReference>
<evidence type="ECO:0000313" key="2">
    <source>
        <dbReference type="EMBL" id="MBM7618562.1"/>
    </source>
</evidence>